<gene>
    <name evidence="1" type="ORF">MDUV_35460</name>
</gene>
<dbReference type="OrthoDB" id="9813491at2"/>
<organism evidence="1 2">
    <name type="scientific">Mycolicibacterium duvalii</name>
    <dbReference type="NCBI Taxonomy" id="39688"/>
    <lineage>
        <taxon>Bacteria</taxon>
        <taxon>Bacillati</taxon>
        <taxon>Actinomycetota</taxon>
        <taxon>Actinomycetes</taxon>
        <taxon>Mycobacteriales</taxon>
        <taxon>Mycobacteriaceae</taxon>
        <taxon>Mycolicibacterium</taxon>
    </lineage>
</organism>
<dbReference type="InterPro" id="IPR021130">
    <property type="entry name" value="PRib-ATP_PPHydrolase-like"/>
</dbReference>
<accession>A0A7I7K3F5</accession>
<dbReference type="RefSeq" id="WP_098004035.1">
    <property type="nucleotide sequence ID" value="NZ_AP022563.1"/>
</dbReference>
<evidence type="ECO:0000313" key="2">
    <source>
        <dbReference type="Proteomes" id="UP000467006"/>
    </source>
</evidence>
<dbReference type="Proteomes" id="UP000467006">
    <property type="component" value="Chromosome"/>
</dbReference>
<keyword evidence="2" id="KW-1185">Reference proteome</keyword>
<dbReference type="AlphaFoldDB" id="A0A7I7K3F5"/>
<dbReference type="Pfam" id="PF01503">
    <property type="entry name" value="PRA-PH"/>
    <property type="match status" value="1"/>
</dbReference>
<dbReference type="SUPFAM" id="SSF101386">
    <property type="entry name" value="all-alpha NTP pyrophosphatases"/>
    <property type="match status" value="1"/>
</dbReference>
<sequence length="109" mass="12084">MSKLVRDKIPDLIRAAGRTAHVSVLPPSAYREALIDKLHEEAEELRAAQTQEAILEEAADVLEVLSAIAAEHDATLDTIGEVARKKREKRGGFAMRLWLEFVDPPQGEL</sequence>
<proteinExistence type="predicted"/>
<name>A0A7I7K3F5_9MYCO</name>
<protein>
    <submittedName>
        <fullName evidence="1">Uncharacterized protein</fullName>
    </submittedName>
</protein>
<dbReference type="KEGG" id="mdu:MDUV_35460"/>
<reference evidence="1 2" key="1">
    <citation type="journal article" date="2019" name="Emerg. Microbes Infect.">
        <title>Comprehensive subspecies identification of 175 nontuberculous mycobacteria species based on 7547 genomic profiles.</title>
        <authorList>
            <person name="Matsumoto Y."/>
            <person name="Kinjo T."/>
            <person name="Motooka D."/>
            <person name="Nabeya D."/>
            <person name="Jung N."/>
            <person name="Uechi K."/>
            <person name="Horii T."/>
            <person name="Iida T."/>
            <person name="Fujita J."/>
            <person name="Nakamura S."/>
        </authorList>
    </citation>
    <scope>NUCLEOTIDE SEQUENCE [LARGE SCALE GENOMIC DNA]</scope>
    <source>
        <strain evidence="1 2">JCM 6396</strain>
    </source>
</reference>
<dbReference type="CDD" id="cd11532">
    <property type="entry name" value="NTP-PPase_COG4997"/>
    <property type="match status" value="1"/>
</dbReference>
<dbReference type="InterPro" id="IPR038735">
    <property type="entry name" value="MSMEG_1276-like_NTP-PPase_dom"/>
</dbReference>
<evidence type="ECO:0000313" key="1">
    <source>
        <dbReference type="EMBL" id="BBX18686.1"/>
    </source>
</evidence>
<dbReference type="EMBL" id="AP022563">
    <property type="protein sequence ID" value="BBX18686.1"/>
    <property type="molecule type" value="Genomic_DNA"/>
</dbReference>